<reference evidence="1 2" key="1">
    <citation type="journal article" date="2019" name="Sci. Rep.">
        <title>Orb-weaving spider Araneus ventricosus genome elucidates the spidroin gene catalogue.</title>
        <authorList>
            <person name="Kono N."/>
            <person name="Nakamura H."/>
            <person name="Ohtoshi R."/>
            <person name="Moran D.A.P."/>
            <person name="Shinohara A."/>
            <person name="Yoshida Y."/>
            <person name="Fujiwara M."/>
            <person name="Mori M."/>
            <person name="Tomita M."/>
            <person name="Arakawa K."/>
        </authorList>
    </citation>
    <scope>NUCLEOTIDE SEQUENCE [LARGE SCALE GENOMIC DNA]</scope>
</reference>
<comment type="caution">
    <text evidence="1">The sequence shown here is derived from an EMBL/GenBank/DDBJ whole genome shotgun (WGS) entry which is preliminary data.</text>
</comment>
<organism evidence="1 2">
    <name type="scientific">Araneus ventricosus</name>
    <name type="common">Orbweaver spider</name>
    <name type="synonym">Epeira ventricosa</name>
    <dbReference type="NCBI Taxonomy" id="182803"/>
    <lineage>
        <taxon>Eukaryota</taxon>
        <taxon>Metazoa</taxon>
        <taxon>Ecdysozoa</taxon>
        <taxon>Arthropoda</taxon>
        <taxon>Chelicerata</taxon>
        <taxon>Arachnida</taxon>
        <taxon>Araneae</taxon>
        <taxon>Araneomorphae</taxon>
        <taxon>Entelegynae</taxon>
        <taxon>Araneoidea</taxon>
        <taxon>Araneidae</taxon>
        <taxon>Araneus</taxon>
    </lineage>
</organism>
<evidence type="ECO:0000313" key="2">
    <source>
        <dbReference type="Proteomes" id="UP000499080"/>
    </source>
</evidence>
<evidence type="ECO:0000313" key="1">
    <source>
        <dbReference type="EMBL" id="GBL96220.1"/>
    </source>
</evidence>
<dbReference type="EMBL" id="BGPR01236978">
    <property type="protein sequence ID" value="GBL96220.1"/>
    <property type="molecule type" value="Genomic_DNA"/>
</dbReference>
<gene>
    <name evidence="1" type="ORF">AVEN_91180_1</name>
</gene>
<proteinExistence type="predicted"/>
<sequence>MQASHLRRIEDRTLAKIPGVSRTSPAAAVMRATRSSALLTGVSYTSYLTYPVRSNQG</sequence>
<protein>
    <submittedName>
        <fullName evidence="1">Uncharacterized protein</fullName>
    </submittedName>
</protein>
<dbReference type="Proteomes" id="UP000499080">
    <property type="component" value="Unassembled WGS sequence"/>
</dbReference>
<name>A0A4Y2BVK0_ARAVE</name>
<dbReference type="AlphaFoldDB" id="A0A4Y2BVK0"/>
<feature type="non-terminal residue" evidence="1">
    <location>
        <position position="57"/>
    </location>
</feature>
<accession>A0A4Y2BVK0</accession>
<keyword evidence="2" id="KW-1185">Reference proteome</keyword>